<evidence type="ECO:0000313" key="3">
    <source>
        <dbReference type="EMBL" id="RZF39155.1"/>
    </source>
</evidence>
<feature type="coiled-coil region" evidence="1">
    <location>
        <begin position="311"/>
        <end position="345"/>
    </location>
</feature>
<keyword evidence="4" id="KW-1185">Reference proteome</keyword>
<feature type="region of interest" description="Disordered" evidence="2">
    <location>
        <begin position="383"/>
        <end position="446"/>
    </location>
</feature>
<sequence length="739" mass="85950">MVEFSDLISEFAQFSAQINGLVSVDESTSIEVDENLQVCSKKLALLSEQLEFITRQLEERDKEIMMLKCKLQETTMARDSLANLIKIENKLSRNQQNELENIAEINSELEEENRNLISKINEKQSLLKHLQDCEIDIDKQLKMKEELINLNHNKDTHLDLAEKYDKMKEECQSHLKIIDSLKLNVTSLEGLSDIVKNLEMKNNSLFIECEKKGLLNNELKYQVEEKTKLVVKLTEKLERSIERCRQLEEDLKNILSENKNLRYINNSFTQQKGDYNRQTETIEMTSNLQSSEKCQTNETDIEKGQLLINEKNTLLAQLQEADKNLRKYQHELEISRDQIRKLASLLTENKRHYKEELTKLSMNCEKLAFENLNKDIQIEFLRSTNQTPKNRGRPNAEDQTNVKMSVHCPKIRVQSRDGSLKSSDSNSSIRSDTDFNKELNRNKPNEMSKNAQVINEDETKLSIKKENDKSCQEIEEKGEEEIAKVEKKELNNEQRIIRDEIKDLNKDKRRIIKDEMEEITIIIEKETKSVSKLGTIGTNKEKMEEIKKEESEKIVINDQEISNKETNKELQIDGERKTMKTVGVMTDCDEKVGKSFGAEELLRNLISRLPLTKERGKIGSFDKRFKSIDDLRRLQGKAGQMTEQNVRDILIEVKKFYAITIADMQKNFKAEFDKLSVGHEVALSKLKMQHLDKISQLKREHKERVDKILAAHEDEIKKINTQQQAIQSGNRSSKGLRKK</sequence>
<dbReference type="EMBL" id="QKKF02020490">
    <property type="protein sequence ID" value="RZF39155.1"/>
    <property type="molecule type" value="Genomic_DNA"/>
</dbReference>
<feature type="coiled-coil region" evidence="1">
    <location>
        <begin position="92"/>
        <end position="126"/>
    </location>
</feature>
<feature type="compositionally biased region" description="Low complexity" evidence="2">
    <location>
        <begin position="420"/>
        <end position="430"/>
    </location>
</feature>
<feature type="compositionally biased region" description="Polar residues" evidence="2">
    <location>
        <begin position="720"/>
        <end position="733"/>
    </location>
</feature>
<feature type="compositionally biased region" description="Basic and acidic residues" evidence="2">
    <location>
        <begin position="431"/>
        <end position="446"/>
    </location>
</feature>
<dbReference type="OrthoDB" id="10542477at2759"/>
<dbReference type="STRING" id="195883.A0A482X041"/>
<feature type="region of interest" description="Disordered" evidence="2">
    <location>
        <begin position="720"/>
        <end position="739"/>
    </location>
</feature>
<evidence type="ECO:0000256" key="1">
    <source>
        <dbReference type="SAM" id="Coils"/>
    </source>
</evidence>
<accession>A0A482X041</accession>
<dbReference type="AlphaFoldDB" id="A0A482X041"/>
<evidence type="ECO:0000313" key="4">
    <source>
        <dbReference type="Proteomes" id="UP000291343"/>
    </source>
</evidence>
<dbReference type="Proteomes" id="UP000291343">
    <property type="component" value="Unassembled WGS sequence"/>
</dbReference>
<comment type="caution">
    <text evidence="3">The sequence shown here is derived from an EMBL/GenBank/DDBJ whole genome shotgun (WGS) entry which is preliminary data.</text>
</comment>
<name>A0A482X041_LAOST</name>
<feature type="coiled-coil region" evidence="1">
    <location>
        <begin position="471"/>
        <end position="507"/>
    </location>
</feature>
<gene>
    <name evidence="3" type="ORF">LSTR_LSTR005783</name>
</gene>
<organism evidence="3 4">
    <name type="scientific">Laodelphax striatellus</name>
    <name type="common">Small brown planthopper</name>
    <name type="synonym">Delphax striatella</name>
    <dbReference type="NCBI Taxonomy" id="195883"/>
    <lineage>
        <taxon>Eukaryota</taxon>
        <taxon>Metazoa</taxon>
        <taxon>Ecdysozoa</taxon>
        <taxon>Arthropoda</taxon>
        <taxon>Hexapoda</taxon>
        <taxon>Insecta</taxon>
        <taxon>Pterygota</taxon>
        <taxon>Neoptera</taxon>
        <taxon>Paraneoptera</taxon>
        <taxon>Hemiptera</taxon>
        <taxon>Auchenorrhyncha</taxon>
        <taxon>Fulgoroidea</taxon>
        <taxon>Delphacidae</taxon>
        <taxon>Criomorphinae</taxon>
        <taxon>Laodelphax</taxon>
    </lineage>
</organism>
<evidence type="ECO:0000256" key="2">
    <source>
        <dbReference type="SAM" id="MobiDB-lite"/>
    </source>
</evidence>
<reference evidence="3 4" key="1">
    <citation type="journal article" date="2017" name="Gigascience">
        <title>Genome sequence of the small brown planthopper, Laodelphax striatellus.</title>
        <authorList>
            <person name="Zhu J."/>
            <person name="Jiang F."/>
            <person name="Wang X."/>
            <person name="Yang P."/>
            <person name="Bao Y."/>
            <person name="Zhao W."/>
            <person name="Wang W."/>
            <person name="Lu H."/>
            <person name="Wang Q."/>
            <person name="Cui N."/>
            <person name="Li J."/>
            <person name="Chen X."/>
            <person name="Luo L."/>
            <person name="Yu J."/>
            <person name="Kang L."/>
            <person name="Cui F."/>
        </authorList>
    </citation>
    <scope>NUCLEOTIDE SEQUENCE [LARGE SCALE GENOMIC DNA]</scope>
    <source>
        <strain evidence="3">Lst14</strain>
    </source>
</reference>
<protein>
    <submittedName>
        <fullName evidence="3">Uncharacterized protein</fullName>
    </submittedName>
</protein>
<dbReference type="InParanoid" id="A0A482X041"/>
<dbReference type="SMR" id="A0A482X041"/>
<keyword evidence="1" id="KW-0175">Coiled coil</keyword>
<proteinExistence type="predicted"/>
<feature type="coiled-coil region" evidence="1">
    <location>
        <begin position="216"/>
        <end position="264"/>
    </location>
</feature>